<keyword evidence="2" id="KW-1185">Reference proteome</keyword>
<organism evidence="1 2">
    <name type="scientific">Hymenobacter cavernae</name>
    <dbReference type="NCBI Taxonomy" id="2044852"/>
    <lineage>
        <taxon>Bacteria</taxon>
        <taxon>Pseudomonadati</taxon>
        <taxon>Bacteroidota</taxon>
        <taxon>Cytophagia</taxon>
        <taxon>Cytophagales</taxon>
        <taxon>Hymenobacteraceae</taxon>
        <taxon>Hymenobacter</taxon>
    </lineage>
</organism>
<proteinExistence type="predicted"/>
<comment type="caution">
    <text evidence="1">The sequence shown here is derived from an EMBL/GenBank/DDBJ whole genome shotgun (WGS) entry which is preliminary data.</text>
</comment>
<evidence type="ECO:0000313" key="2">
    <source>
        <dbReference type="Proteomes" id="UP000632273"/>
    </source>
</evidence>
<dbReference type="EMBL" id="BMHT01000014">
    <property type="protein sequence ID" value="GGF28233.1"/>
    <property type="molecule type" value="Genomic_DNA"/>
</dbReference>
<accession>A0ABQ1UXZ8</accession>
<dbReference type="Proteomes" id="UP000632273">
    <property type="component" value="Unassembled WGS sequence"/>
</dbReference>
<reference evidence="2" key="1">
    <citation type="journal article" date="2019" name="Int. J. Syst. Evol. Microbiol.">
        <title>The Global Catalogue of Microorganisms (GCM) 10K type strain sequencing project: providing services to taxonomists for standard genome sequencing and annotation.</title>
        <authorList>
            <consortium name="The Broad Institute Genomics Platform"/>
            <consortium name="The Broad Institute Genome Sequencing Center for Infectious Disease"/>
            <person name="Wu L."/>
            <person name="Ma J."/>
        </authorList>
    </citation>
    <scope>NUCLEOTIDE SEQUENCE [LARGE SCALE GENOMIC DNA]</scope>
    <source>
        <strain evidence="2">CGMCC 1.15197</strain>
    </source>
</reference>
<gene>
    <name evidence="1" type="ORF">GCM10011383_44980</name>
</gene>
<protein>
    <submittedName>
        <fullName evidence="1">Uncharacterized protein</fullName>
    </submittedName>
</protein>
<sequence>MHIRMDPSYLDKLEAAWELETGFLGRLREGIFDPVLYGDFVTTLMSIQLDEHELLSQRFVTLLWFICPFMERQTERVAETIDVEEYALKRENIERQLERILGLP</sequence>
<name>A0ABQ1UXZ8_9BACT</name>
<evidence type="ECO:0000313" key="1">
    <source>
        <dbReference type="EMBL" id="GGF28233.1"/>
    </source>
</evidence>